<gene>
    <name evidence="1" type="ORF">B0J13DRAFT_618185</name>
</gene>
<accession>A0A9P9FD13</accession>
<keyword evidence="2" id="KW-1185">Reference proteome</keyword>
<evidence type="ECO:0000313" key="1">
    <source>
        <dbReference type="EMBL" id="KAH7158151.1"/>
    </source>
</evidence>
<proteinExistence type="predicted"/>
<dbReference type="Proteomes" id="UP000717696">
    <property type="component" value="Unassembled WGS sequence"/>
</dbReference>
<dbReference type="AlphaFoldDB" id="A0A9P9FD13"/>
<dbReference type="EMBL" id="JAGMUU010000003">
    <property type="protein sequence ID" value="KAH7158151.1"/>
    <property type="molecule type" value="Genomic_DNA"/>
</dbReference>
<evidence type="ECO:0000313" key="2">
    <source>
        <dbReference type="Proteomes" id="UP000717696"/>
    </source>
</evidence>
<dbReference type="OrthoDB" id="1911848at2759"/>
<name>A0A9P9FD13_9HYPO</name>
<reference evidence="1" key="1">
    <citation type="journal article" date="2021" name="Nat. Commun.">
        <title>Genetic determinants of endophytism in the Arabidopsis root mycobiome.</title>
        <authorList>
            <person name="Mesny F."/>
            <person name="Miyauchi S."/>
            <person name="Thiergart T."/>
            <person name="Pickel B."/>
            <person name="Atanasova L."/>
            <person name="Karlsson M."/>
            <person name="Huettel B."/>
            <person name="Barry K.W."/>
            <person name="Haridas S."/>
            <person name="Chen C."/>
            <person name="Bauer D."/>
            <person name="Andreopoulos W."/>
            <person name="Pangilinan J."/>
            <person name="LaButti K."/>
            <person name="Riley R."/>
            <person name="Lipzen A."/>
            <person name="Clum A."/>
            <person name="Drula E."/>
            <person name="Henrissat B."/>
            <person name="Kohler A."/>
            <person name="Grigoriev I.V."/>
            <person name="Martin F.M."/>
            <person name="Hacquard S."/>
        </authorList>
    </citation>
    <scope>NUCLEOTIDE SEQUENCE</scope>
    <source>
        <strain evidence="1">MPI-CAGE-AT-0021</strain>
    </source>
</reference>
<protein>
    <submittedName>
        <fullName evidence="1">Uncharacterized protein</fullName>
    </submittedName>
</protein>
<comment type="caution">
    <text evidence="1">The sequence shown here is derived from an EMBL/GenBank/DDBJ whole genome shotgun (WGS) entry which is preliminary data.</text>
</comment>
<organism evidence="1 2">
    <name type="scientific">Dactylonectria estremocensis</name>
    <dbReference type="NCBI Taxonomy" id="1079267"/>
    <lineage>
        <taxon>Eukaryota</taxon>
        <taxon>Fungi</taxon>
        <taxon>Dikarya</taxon>
        <taxon>Ascomycota</taxon>
        <taxon>Pezizomycotina</taxon>
        <taxon>Sordariomycetes</taxon>
        <taxon>Hypocreomycetidae</taxon>
        <taxon>Hypocreales</taxon>
        <taxon>Nectriaceae</taxon>
        <taxon>Dactylonectria</taxon>
    </lineage>
</organism>
<sequence length="234" mass="27355">MSFTHNKPKVQEEGGRSLGLFTSNNGIETNALFEWTAVTHRNFGAHASEVKKRIPTYDDINRPEEARTLKIESIFCGSPAHIIYQCPRPFHTALRTESFVFFRKQDGKPDFESPYILDWTGPPSPAHQHPDYQADKPAWFYDVWSLMMVLSEIAEWRPLSRVFRDEEELRKMRAERRQMVTHPGLRGQRQFTAAVFQKGFGFLDNDRDTLEKLGKWEIKRFFDELCSLLVVKDK</sequence>